<dbReference type="AlphaFoldDB" id="A0A069RBQ7"/>
<sequence>MYFVFGNEVLDSAELAKNIEEGTKLRLVCDLTKSTKREDTGAFLFRLSANEICCEDINEMAYEDKVDALMKKADEYSNEALKMLPEQARYKIFSFRYDEVENDIEIILVMAHLELGEKKLFDVLNRMLKQI</sequence>
<evidence type="ECO:0000313" key="2">
    <source>
        <dbReference type="Proteomes" id="UP000027946"/>
    </source>
</evidence>
<dbReference type="eggNOG" id="ENOG5032S6B">
    <property type="taxonomic scope" value="Bacteria"/>
</dbReference>
<dbReference type="EMBL" id="JJMM01000017">
    <property type="protein sequence ID" value="KDR94481.1"/>
    <property type="molecule type" value="Genomic_DNA"/>
</dbReference>
<organism evidence="1 2">
    <name type="scientific">Peptoclostridium litorale DSM 5388</name>
    <dbReference type="NCBI Taxonomy" id="1121324"/>
    <lineage>
        <taxon>Bacteria</taxon>
        <taxon>Bacillati</taxon>
        <taxon>Bacillota</taxon>
        <taxon>Clostridia</taxon>
        <taxon>Peptostreptococcales</taxon>
        <taxon>Peptoclostridiaceae</taxon>
        <taxon>Peptoclostridium</taxon>
    </lineage>
</organism>
<comment type="caution">
    <text evidence="1">The sequence shown here is derived from an EMBL/GenBank/DDBJ whole genome shotgun (WGS) entry which is preliminary data.</text>
</comment>
<keyword evidence="2" id="KW-1185">Reference proteome</keyword>
<evidence type="ECO:0000313" key="1">
    <source>
        <dbReference type="EMBL" id="KDR94481.1"/>
    </source>
</evidence>
<protein>
    <submittedName>
        <fullName evidence="1">Uncharacterized protein</fullName>
    </submittedName>
</protein>
<dbReference type="STRING" id="1121324.CLIT_17c00080"/>
<name>A0A069RBQ7_PEPLI</name>
<dbReference type="Proteomes" id="UP000027946">
    <property type="component" value="Unassembled WGS sequence"/>
</dbReference>
<accession>A0A069RBQ7</accession>
<reference evidence="1 2" key="1">
    <citation type="submission" date="2014-03" db="EMBL/GenBank/DDBJ databases">
        <title>Genome sequence of Clostridium litorale W6, DSM 5388.</title>
        <authorList>
            <person name="Poehlein A."/>
            <person name="Jagirdar A."/>
            <person name="Khonsari B."/>
            <person name="Chibani C.M."/>
            <person name="Gutierrez Gutierrez D.A."/>
            <person name="Davydova E."/>
            <person name="Alghaithi H.S."/>
            <person name="Nair K.P."/>
            <person name="Dhamotharan K."/>
            <person name="Chandran L."/>
            <person name="G W."/>
            <person name="Daniel R."/>
        </authorList>
    </citation>
    <scope>NUCLEOTIDE SEQUENCE [LARGE SCALE GENOMIC DNA]</scope>
    <source>
        <strain evidence="1 2">W6</strain>
    </source>
</reference>
<gene>
    <name evidence="1" type="ORF">CLIT_17c00080</name>
</gene>
<dbReference type="OrthoDB" id="1755920at2"/>
<proteinExistence type="predicted"/>
<dbReference type="RefSeq" id="WP_038266781.1">
    <property type="nucleotide sequence ID" value="NZ_FSRH01000021.1"/>
</dbReference>